<feature type="domain" description="Mannosyl-glycoprotein endo-beta-N-acetylglucosamidase-like" evidence="3">
    <location>
        <begin position="118"/>
        <end position="220"/>
    </location>
</feature>
<organism evidence="4 5">
    <name type="scientific">Thermosporothrix hazakensis</name>
    <dbReference type="NCBI Taxonomy" id="644383"/>
    <lineage>
        <taxon>Bacteria</taxon>
        <taxon>Bacillati</taxon>
        <taxon>Chloroflexota</taxon>
        <taxon>Ktedonobacteria</taxon>
        <taxon>Ktedonobacterales</taxon>
        <taxon>Thermosporotrichaceae</taxon>
        <taxon>Thermosporothrix</taxon>
    </lineage>
</organism>
<evidence type="ECO:0000313" key="4">
    <source>
        <dbReference type="EMBL" id="PZW33024.1"/>
    </source>
</evidence>
<dbReference type="GO" id="GO:0004040">
    <property type="term" value="F:amidase activity"/>
    <property type="evidence" value="ECO:0007669"/>
    <property type="project" value="InterPro"/>
</dbReference>
<dbReference type="AlphaFoldDB" id="A0A326UE54"/>
<dbReference type="Proteomes" id="UP000248806">
    <property type="component" value="Unassembled WGS sequence"/>
</dbReference>
<evidence type="ECO:0000256" key="1">
    <source>
        <dbReference type="SAM" id="MobiDB-lite"/>
    </source>
</evidence>
<evidence type="ECO:0000256" key="2">
    <source>
        <dbReference type="SAM" id="Phobius"/>
    </source>
</evidence>
<reference evidence="4 5" key="1">
    <citation type="submission" date="2018-06" db="EMBL/GenBank/DDBJ databases">
        <title>Genomic Encyclopedia of Archaeal and Bacterial Type Strains, Phase II (KMG-II): from individual species to whole genera.</title>
        <authorList>
            <person name="Goeker M."/>
        </authorList>
    </citation>
    <scope>NUCLEOTIDE SEQUENCE [LARGE SCALE GENOMIC DNA]</scope>
    <source>
        <strain evidence="4 5">ATCC BAA-1881</strain>
    </source>
</reference>
<keyword evidence="2" id="KW-0812">Transmembrane</keyword>
<name>A0A326UE54_THEHA</name>
<dbReference type="EMBL" id="QKUF01000003">
    <property type="protein sequence ID" value="PZW33024.1"/>
    <property type="molecule type" value="Genomic_DNA"/>
</dbReference>
<keyword evidence="2" id="KW-0472">Membrane</keyword>
<protein>
    <submittedName>
        <fullName evidence="4">Mannosyl-glycoprotein endo-beta-N-acetylglucosaminidase</fullName>
    </submittedName>
</protein>
<feature type="compositionally biased region" description="Pro residues" evidence="1">
    <location>
        <begin position="13"/>
        <end position="22"/>
    </location>
</feature>
<dbReference type="Pfam" id="PF01832">
    <property type="entry name" value="Glucosaminidase"/>
    <property type="match status" value="1"/>
</dbReference>
<evidence type="ECO:0000259" key="3">
    <source>
        <dbReference type="Pfam" id="PF01832"/>
    </source>
</evidence>
<feature type="transmembrane region" description="Helical" evidence="2">
    <location>
        <begin position="32"/>
        <end position="59"/>
    </location>
</feature>
<sequence>MQTPKFTGDKIYPFPPGTPLPSPRKKSSGKTCLFLALGTLVAGLLLSCIGGIAFVSWGLPLLHRQEEPIVQDMPYVETVQGTPKDKVYEVMGSPTISVEMINKVLERNNSPAKGKGKALYDYGVQYGVDPAYALAFFFHESNFGTQGMAVETLSLGNIRSRPNEPEYKGYRKYATWEEGFEDWYKLIAETYVKDWQLRTVDQIIPVYAPKEDNNDEAAYILTVKLAVDKWRAESKALHVTPTPKTR</sequence>
<proteinExistence type="predicted"/>
<feature type="region of interest" description="Disordered" evidence="1">
    <location>
        <begin position="1"/>
        <end position="24"/>
    </location>
</feature>
<keyword evidence="5" id="KW-1185">Reference proteome</keyword>
<accession>A0A326UE54</accession>
<keyword evidence="2" id="KW-1133">Transmembrane helix</keyword>
<gene>
    <name evidence="4" type="ORF">EI42_01574</name>
</gene>
<comment type="caution">
    <text evidence="4">The sequence shown here is derived from an EMBL/GenBank/DDBJ whole genome shotgun (WGS) entry which is preliminary data.</text>
</comment>
<dbReference type="RefSeq" id="WP_170142443.1">
    <property type="nucleotide sequence ID" value="NZ_BIFX01000001.1"/>
</dbReference>
<evidence type="ECO:0000313" key="5">
    <source>
        <dbReference type="Proteomes" id="UP000248806"/>
    </source>
</evidence>
<dbReference type="InterPro" id="IPR002901">
    <property type="entry name" value="MGlyc_endo_b_GlcNAc-like_dom"/>
</dbReference>